<dbReference type="STRING" id="314285.KT71_13899"/>
<organism evidence="1 2">
    <name type="scientific">Congregibacter litoralis KT71</name>
    <dbReference type="NCBI Taxonomy" id="314285"/>
    <lineage>
        <taxon>Bacteria</taxon>
        <taxon>Pseudomonadati</taxon>
        <taxon>Pseudomonadota</taxon>
        <taxon>Gammaproteobacteria</taxon>
        <taxon>Cellvibrionales</taxon>
        <taxon>Halieaceae</taxon>
        <taxon>Congregibacter</taxon>
    </lineage>
</organism>
<keyword evidence="2" id="KW-1185">Reference proteome</keyword>
<comment type="caution">
    <text evidence="1">The sequence shown here is derived from an EMBL/GenBank/DDBJ whole genome shotgun (WGS) entry which is preliminary data.</text>
</comment>
<dbReference type="AlphaFoldDB" id="A4AE42"/>
<dbReference type="NCBIfam" id="TIGR03749">
    <property type="entry name" value="conj_TIGR03749"/>
    <property type="match status" value="1"/>
</dbReference>
<dbReference type="Proteomes" id="UP000019205">
    <property type="component" value="Chromosome"/>
</dbReference>
<evidence type="ECO:0000313" key="2">
    <source>
        <dbReference type="Proteomes" id="UP000019205"/>
    </source>
</evidence>
<dbReference type="eggNOG" id="COG1450">
    <property type="taxonomic scope" value="Bacteria"/>
</dbReference>
<gene>
    <name evidence="1" type="ORF">KT71_13899</name>
</gene>
<reference evidence="1 2" key="1">
    <citation type="journal article" date="2007" name="Proc. Natl. Acad. Sci. U.S.A.">
        <title>Characterization of a marine gammaproteobacterium capable of aerobic anoxygenic photosynthesis.</title>
        <authorList>
            <person name="Fuchs B.M."/>
            <person name="Spring S."/>
            <person name="Teeling H."/>
            <person name="Quast C."/>
            <person name="Wulf J."/>
            <person name="Schattenhofer M."/>
            <person name="Yan S."/>
            <person name="Ferriera S."/>
            <person name="Johnson J."/>
            <person name="Glockner F.O."/>
            <person name="Amann R."/>
        </authorList>
    </citation>
    <scope>NUCLEOTIDE SEQUENCE [LARGE SCALE GENOMIC DNA]</scope>
    <source>
        <strain evidence="1">KT71</strain>
    </source>
</reference>
<proteinExistence type="predicted"/>
<name>A4AE42_9GAMM</name>
<protein>
    <submittedName>
        <fullName evidence="1">Integrating conjugative element protein family</fullName>
    </submittedName>
</protein>
<sequence>MTRKRLYRQPTVDSGYGMFIVVLFGLLGALNASADQPPERIAWRKVPITISLSVGAERLVSFPETVKVGLPPHLQTSVRVQSIAGTLYLLAREPFDATRVIVSALDDTQIYVLDLSATEADLEDDVEQTSVMIYRPDETEASDVASSNNGLAEYGYVSLTRFAAQQLYAPARLLNPLVGVVRAPITRETVALVRGGAVVAEPLIAWRAGPLHLTAVKVTNQTANPLTLDPRTLRGQWLSATFQHNRLLGSGSEADRTVVYLISDRPFADAF</sequence>
<evidence type="ECO:0000313" key="1">
    <source>
        <dbReference type="EMBL" id="EAQ95734.2"/>
    </source>
</evidence>
<dbReference type="EMBL" id="AAOA02000001">
    <property type="protein sequence ID" value="EAQ95734.2"/>
    <property type="molecule type" value="Genomic_DNA"/>
</dbReference>
<dbReference type="InterPro" id="IPR021844">
    <property type="entry name" value="Integr_conj_element_PFL4704"/>
</dbReference>
<accession>A4AE42</accession>
<dbReference type="Pfam" id="PF11920">
    <property type="entry name" value="DUF3438"/>
    <property type="match status" value="1"/>
</dbReference>
<dbReference type="RefSeq" id="WP_023659656.1">
    <property type="nucleotide sequence ID" value="NZ_CM002299.1"/>
</dbReference>
<reference evidence="1 2" key="2">
    <citation type="journal article" date="2009" name="PLoS ONE">
        <title>The photosynthetic apparatus and its regulation in the aerobic gammaproteobacterium Congregibacter litoralis gen. nov., sp. nov.</title>
        <authorList>
            <person name="Spring S."/>
            <person name="Lunsdorf H."/>
            <person name="Fuchs B.M."/>
            <person name="Tindall B.J."/>
        </authorList>
    </citation>
    <scope>NUCLEOTIDE SEQUENCE [LARGE SCALE GENOMIC DNA]</scope>
    <source>
        <strain evidence="1">KT71</strain>
    </source>
</reference>
<dbReference type="HOGENOM" id="CLU_039053_1_0_6"/>